<dbReference type="PANTHER" id="PTHR10887:SF515">
    <property type="entry name" value="P-LOOP CONTAINING NUCLEOSIDE TRIPHOSPHATE HYDROLASES SUPERFAMILY PROTEIN"/>
    <property type="match status" value="1"/>
</dbReference>
<dbReference type="GeneID" id="111485435"/>
<name>A0A6J1JC41_CUCMA</name>
<dbReference type="Pfam" id="PF13086">
    <property type="entry name" value="AAA_11"/>
    <property type="match status" value="1"/>
</dbReference>
<evidence type="ECO:0000256" key="1">
    <source>
        <dbReference type="ARBA" id="ARBA00022741"/>
    </source>
</evidence>
<dbReference type="Pfam" id="PF13087">
    <property type="entry name" value="AAA_12"/>
    <property type="match status" value="1"/>
</dbReference>
<evidence type="ECO:0000259" key="6">
    <source>
        <dbReference type="Pfam" id="PF13087"/>
    </source>
</evidence>
<keyword evidence="3" id="KW-0347">Helicase</keyword>
<proteinExistence type="predicted"/>
<dbReference type="Gene3D" id="3.40.50.300">
    <property type="entry name" value="P-loop containing nucleotide triphosphate hydrolases"/>
    <property type="match status" value="2"/>
</dbReference>
<dbReference type="GO" id="GO:0016787">
    <property type="term" value="F:hydrolase activity"/>
    <property type="evidence" value="ECO:0007669"/>
    <property type="project" value="UniProtKB-KW"/>
</dbReference>
<dbReference type="GO" id="GO:0004386">
    <property type="term" value="F:helicase activity"/>
    <property type="evidence" value="ECO:0007669"/>
    <property type="project" value="UniProtKB-KW"/>
</dbReference>
<dbReference type="InterPro" id="IPR027417">
    <property type="entry name" value="P-loop_NTPase"/>
</dbReference>
<dbReference type="GO" id="GO:0005524">
    <property type="term" value="F:ATP binding"/>
    <property type="evidence" value="ECO:0007669"/>
    <property type="project" value="UniProtKB-KW"/>
</dbReference>
<dbReference type="KEGG" id="cmax:111485435"/>
<evidence type="ECO:0000313" key="9">
    <source>
        <dbReference type="RefSeq" id="XP_022988087.1"/>
    </source>
</evidence>
<dbReference type="PANTHER" id="PTHR10887">
    <property type="entry name" value="DNA2/NAM7 HELICASE FAMILY"/>
    <property type="match status" value="1"/>
</dbReference>
<accession>A0A6J1JC41</accession>
<dbReference type="InterPro" id="IPR047187">
    <property type="entry name" value="SF1_C_Upf1"/>
</dbReference>
<gene>
    <name evidence="9" type="primary">LOC111485435</name>
</gene>
<dbReference type="Proteomes" id="UP000504608">
    <property type="component" value="Unplaced"/>
</dbReference>
<dbReference type="SUPFAM" id="SSF52540">
    <property type="entry name" value="P-loop containing nucleoside triphosphate hydrolases"/>
    <property type="match status" value="1"/>
</dbReference>
<keyword evidence="1" id="KW-0547">Nucleotide-binding</keyword>
<protein>
    <submittedName>
        <fullName evidence="9">Helicase sen1-like</fullName>
    </submittedName>
</protein>
<feature type="domain" description="DNA2/NAM7 helicase-like C-terminal" evidence="6">
    <location>
        <begin position="572"/>
        <end position="768"/>
    </location>
</feature>
<dbReference type="FunFam" id="3.40.50.300:FF:000326">
    <property type="entry name" value="P-loop containing nucleoside triphosphate hydrolase"/>
    <property type="match status" value="1"/>
</dbReference>
<dbReference type="OrthoDB" id="6513042at2759"/>
<sequence length="837" mass="94133">MEGGESCRSHKANSAKDSNGLIDVLFSWELRNVFNQNLYKLKVGNIPKSFESEEHYRGSYLFPLFEETRAELCSSLKAIHKAPSAQVVSIEESNTKRGKILFNVNVSPWRSTDGKGQQPYKALPGDIFIILDSDPQTTDSDYLERSEFNWAFAWLGQITDNSIPTHLKLHVSKNITAQGDILKSTTFFIVFLMNVTTNLRIWKALQCSAGGGIIERVLGTTWLGNHQSCTECTQNDKEDPTQDYPTPHLSSLNESQKVAIQTCIENTLCQHKPSIDLIWGPPGTGKTKTTSILLWRILTMKHQIRTLACSPTNVAITNLASQVVKLLKDESFRKDHIFCPLGQLLLFGNKDRLKVDSQLEEIYVEHRVEKLIKCLGPNGWKFQITSMIEILQGSKFPRLKRMFKSIASSLLECVHILTTHVPQEVIMEHNLKKMEILVELIGDIGTLLSEDDDKVRGTLIGLKGQCVLVLQTLLMSLDQVEVPSKVSRNSIEKFCFQQASLIFSTASNSFKLKNVKKNSLNLLVVDEAAQLKECESLIPLQLPDIRHAILIGDEFQLPATVSSKVSEAAGFGTSLFERLSVLGHFKHLLNTQYRMHPSVSHFPNSKFYGNQILDASIVMNKQLYEEHYLPSPLFGPYSFIDVSGGQEESNDDGQSKKNMFEVVVVAQIIQMLYKAWSNKKKDISIGVISPYAAQVSSIQHKLGRKYEKEGFTIKVKSVDGFQGGEEDVIIISTVRSNRGNNIGFLSSSQRTNVALTRARHCLWIVGDATTLGKSNSEWREVIKDAKSRQCFFNVEEDEELGDAMKMMKTWQMSDINQEILKLDNIYNSGHKKKSDGV</sequence>
<organism evidence="8 9">
    <name type="scientific">Cucurbita maxima</name>
    <name type="common">Pumpkin</name>
    <name type="synonym">Winter squash</name>
    <dbReference type="NCBI Taxonomy" id="3661"/>
    <lineage>
        <taxon>Eukaryota</taxon>
        <taxon>Viridiplantae</taxon>
        <taxon>Streptophyta</taxon>
        <taxon>Embryophyta</taxon>
        <taxon>Tracheophyta</taxon>
        <taxon>Spermatophyta</taxon>
        <taxon>Magnoliopsida</taxon>
        <taxon>eudicotyledons</taxon>
        <taxon>Gunneridae</taxon>
        <taxon>Pentapetalae</taxon>
        <taxon>rosids</taxon>
        <taxon>fabids</taxon>
        <taxon>Cucurbitales</taxon>
        <taxon>Cucurbitaceae</taxon>
        <taxon>Cucurbiteae</taxon>
        <taxon>Cucurbita</taxon>
    </lineage>
</organism>
<reference evidence="9" key="1">
    <citation type="submission" date="2025-08" db="UniProtKB">
        <authorList>
            <consortium name="RefSeq"/>
        </authorList>
    </citation>
    <scope>IDENTIFICATION</scope>
    <source>
        <tissue evidence="9">Young leaves</tissue>
    </source>
</reference>
<feature type="domain" description="DNA2/NAM7 helicase helicase" evidence="5">
    <location>
        <begin position="252"/>
        <end position="564"/>
    </location>
</feature>
<dbReference type="CDD" id="cd18808">
    <property type="entry name" value="SF1_C_Upf1"/>
    <property type="match status" value="1"/>
</dbReference>
<dbReference type="GO" id="GO:0005694">
    <property type="term" value="C:chromosome"/>
    <property type="evidence" value="ECO:0007669"/>
    <property type="project" value="UniProtKB-ARBA"/>
</dbReference>
<dbReference type="InterPro" id="IPR041677">
    <property type="entry name" value="DNA2/NAM7_AAA_11"/>
</dbReference>
<dbReference type="InterPro" id="IPR045055">
    <property type="entry name" value="DNA2/NAM7-like"/>
</dbReference>
<dbReference type="RefSeq" id="XP_022988087.1">
    <property type="nucleotide sequence ID" value="XM_023132319.1"/>
</dbReference>
<evidence type="ECO:0000256" key="3">
    <source>
        <dbReference type="ARBA" id="ARBA00022806"/>
    </source>
</evidence>
<evidence type="ECO:0000259" key="7">
    <source>
        <dbReference type="Pfam" id="PF20073"/>
    </source>
</evidence>
<dbReference type="Pfam" id="PF20073">
    <property type="entry name" value="DUF6469"/>
    <property type="match status" value="1"/>
</dbReference>
<dbReference type="AlphaFoldDB" id="A0A6J1JC41"/>
<keyword evidence="8" id="KW-1185">Reference proteome</keyword>
<dbReference type="InterPro" id="IPR041679">
    <property type="entry name" value="DNA2/NAM7-like_C"/>
</dbReference>
<keyword evidence="2" id="KW-0378">Hydrolase</keyword>
<dbReference type="InterPro" id="IPR045529">
    <property type="entry name" value="DUF6469"/>
</dbReference>
<feature type="domain" description="DUF6469" evidence="7">
    <location>
        <begin position="83"/>
        <end position="207"/>
    </location>
</feature>
<evidence type="ECO:0000256" key="4">
    <source>
        <dbReference type="ARBA" id="ARBA00022840"/>
    </source>
</evidence>
<keyword evidence="4" id="KW-0067">ATP-binding</keyword>
<evidence type="ECO:0000313" key="8">
    <source>
        <dbReference type="Proteomes" id="UP000504608"/>
    </source>
</evidence>
<evidence type="ECO:0000256" key="2">
    <source>
        <dbReference type="ARBA" id="ARBA00022801"/>
    </source>
</evidence>
<evidence type="ECO:0000259" key="5">
    <source>
        <dbReference type="Pfam" id="PF13086"/>
    </source>
</evidence>